<feature type="domain" description="Integrase catalytic" evidence="16">
    <location>
        <begin position="1251"/>
        <end position="1410"/>
    </location>
</feature>
<dbReference type="PROSITE" id="PS50994">
    <property type="entry name" value="INTEGRASE"/>
    <property type="match status" value="1"/>
</dbReference>
<dbReference type="Gene3D" id="1.10.340.70">
    <property type="match status" value="1"/>
</dbReference>
<dbReference type="Gene3D" id="3.30.70.270">
    <property type="match status" value="2"/>
</dbReference>
<evidence type="ECO:0000313" key="17">
    <source>
        <dbReference type="EMBL" id="CAG9785319.1"/>
    </source>
</evidence>
<dbReference type="InterPro" id="IPR043128">
    <property type="entry name" value="Rev_trsase/Diguanyl_cyclase"/>
</dbReference>
<evidence type="ECO:0000256" key="2">
    <source>
        <dbReference type="ARBA" id="ARBA00022670"/>
    </source>
</evidence>
<evidence type="ECO:0000256" key="4">
    <source>
        <dbReference type="ARBA" id="ARBA00022695"/>
    </source>
</evidence>
<keyword evidence="18" id="KW-1185">Reference proteome</keyword>
<keyword evidence="4" id="KW-0548">Nucleotidyltransferase</keyword>
<keyword evidence="10" id="KW-0238">DNA-binding</keyword>
<feature type="region of interest" description="Disordered" evidence="13">
    <location>
        <begin position="82"/>
        <end position="125"/>
    </location>
</feature>
<evidence type="ECO:0000259" key="15">
    <source>
        <dbReference type="PROSITE" id="PS50878"/>
    </source>
</evidence>
<dbReference type="Gene3D" id="3.10.10.10">
    <property type="entry name" value="HIV Type 1 Reverse Transcriptase, subunit A, domain 1"/>
    <property type="match status" value="1"/>
</dbReference>
<dbReference type="SUPFAM" id="SSF57756">
    <property type="entry name" value="Retrovirus zinc finger-like domains"/>
    <property type="match status" value="1"/>
</dbReference>
<keyword evidence="2" id="KW-0645">Protease</keyword>
<dbReference type="GO" id="GO:0004190">
    <property type="term" value="F:aspartic-type endopeptidase activity"/>
    <property type="evidence" value="ECO:0007669"/>
    <property type="project" value="UniProtKB-KW"/>
</dbReference>
<dbReference type="InterPro" id="IPR001878">
    <property type="entry name" value="Znf_CCHC"/>
</dbReference>
<dbReference type="GO" id="GO:0015074">
    <property type="term" value="P:DNA integration"/>
    <property type="evidence" value="ECO:0007669"/>
    <property type="project" value="InterPro"/>
</dbReference>
<dbReference type="Pfam" id="PF17919">
    <property type="entry name" value="RT_RNaseH_2"/>
    <property type="match status" value="1"/>
</dbReference>
<evidence type="ECO:0000259" key="14">
    <source>
        <dbReference type="PROSITE" id="PS50158"/>
    </source>
</evidence>
<dbReference type="InterPro" id="IPR001584">
    <property type="entry name" value="Integrase_cat-core"/>
</dbReference>
<dbReference type="GO" id="GO:0006508">
    <property type="term" value="P:proteolysis"/>
    <property type="evidence" value="ECO:0007669"/>
    <property type="project" value="UniProtKB-KW"/>
</dbReference>
<dbReference type="EMBL" id="OU893344">
    <property type="protein sequence ID" value="CAG9785319.1"/>
    <property type="molecule type" value="Genomic_DNA"/>
</dbReference>
<dbReference type="PROSITE" id="PS50158">
    <property type="entry name" value="ZF_CCHC"/>
    <property type="match status" value="1"/>
</dbReference>
<dbReference type="SUPFAM" id="SSF56672">
    <property type="entry name" value="DNA/RNA polymerases"/>
    <property type="match status" value="1"/>
</dbReference>
<reference evidence="17" key="1">
    <citation type="submission" date="2021-12" db="EMBL/GenBank/DDBJ databases">
        <authorList>
            <person name="King R."/>
        </authorList>
    </citation>
    <scope>NUCLEOTIDE SEQUENCE</scope>
</reference>
<reference evidence="17" key="2">
    <citation type="submission" date="2022-10" db="EMBL/GenBank/DDBJ databases">
        <authorList>
            <consortium name="ENA_rothamsted_submissions"/>
            <consortium name="culmorum"/>
            <person name="King R."/>
        </authorList>
    </citation>
    <scope>NUCLEOTIDE SEQUENCE</scope>
</reference>
<dbReference type="Proteomes" id="UP001153714">
    <property type="component" value="Chromosome 13"/>
</dbReference>
<dbReference type="PANTHER" id="PTHR37984:SF5">
    <property type="entry name" value="PROTEIN NYNRIN-LIKE"/>
    <property type="match status" value="1"/>
</dbReference>
<dbReference type="SUPFAM" id="SSF50630">
    <property type="entry name" value="Acid proteases"/>
    <property type="match status" value="1"/>
</dbReference>
<evidence type="ECO:0000259" key="16">
    <source>
        <dbReference type="PROSITE" id="PS50994"/>
    </source>
</evidence>
<evidence type="ECO:0000256" key="13">
    <source>
        <dbReference type="SAM" id="MobiDB-lite"/>
    </source>
</evidence>
<dbReference type="Pfam" id="PF00665">
    <property type="entry name" value="rve"/>
    <property type="match status" value="1"/>
</dbReference>
<keyword evidence="8" id="KW-0378">Hydrolase</keyword>
<keyword evidence="12" id="KW-0479">Metal-binding</keyword>
<dbReference type="FunFam" id="3.10.10.10:FF:000007">
    <property type="entry name" value="Retrovirus-related Pol polyprotein from transposon 17.6-like Protein"/>
    <property type="match status" value="1"/>
</dbReference>
<dbReference type="InterPro" id="IPR041588">
    <property type="entry name" value="Integrase_H2C2"/>
</dbReference>
<keyword evidence="12" id="KW-0863">Zinc-finger</keyword>
<dbReference type="CDD" id="cd00303">
    <property type="entry name" value="retropepsin_like"/>
    <property type="match status" value="1"/>
</dbReference>
<dbReference type="SUPFAM" id="SSF53098">
    <property type="entry name" value="Ribonuclease H-like"/>
    <property type="match status" value="1"/>
</dbReference>
<feature type="region of interest" description="Disordered" evidence="13">
    <location>
        <begin position="34"/>
        <end position="64"/>
    </location>
</feature>
<dbReference type="InterPro" id="IPR043502">
    <property type="entry name" value="DNA/RNA_pol_sf"/>
</dbReference>
<dbReference type="GO" id="GO:0042575">
    <property type="term" value="C:DNA polymerase complex"/>
    <property type="evidence" value="ECO:0007669"/>
    <property type="project" value="UniProtKB-ARBA"/>
</dbReference>
<feature type="domain" description="Reverse transcriptase" evidence="15">
    <location>
        <begin position="712"/>
        <end position="891"/>
    </location>
</feature>
<keyword evidence="7" id="KW-0255">Endonuclease</keyword>
<protein>
    <recommendedName>
        <fullName evidence="1">RNA-directed DNA polymerase</fullName>
        <ecNumber evidence="1">2.7.7.49</ecNumber>
    </recommendedName>
</protein>
<evidence type="ECO:0000256" key="12">
    <source>
        <dbReference type="PROSITE-ProRule" id="PRU00047"/>
    </source>
</evidence>
<feature type="compositionally biased region" description="Basic and acidic residues" evidence="13">
    <location>
        <begin position="82"/>
        <end position="99"/>
    </location>
</feature>
<dbReference type="EC" id="2.7.7.49" evidence="1"/>
<dbReference type="InterPro" id="IPR021109">
    <property type="entry name" value="Peptidase_aspartic_dom_sf"/>
</dbReference>
<keyword evidence="3" id="KW-0808">Transferase</keyword>
<dbReference type="InterPro" id="IPR012337">
    <property type="entry name" value="RNaseH-like_sf"/>
</dbReference>
<dbReference type="CDD" id="cd09274">
    <property type="entry name" value="RNase_HI_RT_Ty3"/>
    <property type="match status" value="1"/>
</dbReference>
<feature type="domain" description="CCHC-type" evidence="14">
    <location>
        <begin position="343"/>
        <end position="358"/>
    </location>
</feature>
<dbReference type="OrthoDB" id="115435at2759"/>
<dbReference type="Pfam" id="PF17921">
    <property type="entry name" value="Integrase_H2C2"/>
    <property type="match status" value="1"/>
</dbReference>
<dbReference type="CDD" id="cd01647">
    <property type="entry name" value="RT_LTR"/>
    <property type="match status" value="1"/>
</dbReference>
<dbReference type="PANTHER" id="PTHR37984">
    <property type="entry name" value="PROTEIN CBG26694"/>
    <property type="match status" value="1"/>
</dbReference>
<evidence type="ECO:0000256" key="11">
    <source>
        <dbReference type="ARBA" id="ARBA00023268"/>
    </source>
</evidence>
<name>A0A9N9QXF5_9NEOP</name>
<dbReference type="Gene3D" id="2.40.70.10">
    <property type="entry name" value="Acid Proteases"/>
    <property type="match status" value="1"/>
</dbReference>
<dbReference type="Gene3D" id="3.30.420.10">
    <property type="entry name" value="Ribonuclease H-like superfamily/Ribonuclease H"/>
    <property type="match status" value="1"/>
</dbReference>
<sequence length="1555" mass="178322">MNEECHLNYETSATDLCVPRVEGQGHDVVDVRQGEPSYATWPGRPRYEGQAKSRRRWSEQPGVSRVRDTEVANWVHSINEKHQEHEELQCQRTDKRHLSTPEGTGRSRSVSRESGELKLPNPKKVKTIDPTDKILDKVMAILQSVKSSEKPRLAFDTNIVPEFDPMSREQTILTWLTKVEECAEIYGWEDREIIHYALPKLTGVARSWYRNLPTIMYTWIEWKRKLIQSFPVREDYAELLTEMLAKRVKYGESLDHYYYTKINLLNRCGIHGRQAVDCIIYGVDDRSIKIGAQAAQFTEPEQVLKYFRTVKVGHSRENHTIKSRNDRRGTSFTTKANDSKITCYNCDQTGHPSYKCDKPVVKCTSCEKLGHLSMYCYKKRDTNKDREKDVLVRPRSEQQVAQLNMTEESTAKYIINIKVNDHLVDCQLDLGSQCSLIKLTKAKEFNLDMVISDDLPTLRGIGGNLISPVGVAIASIEVQNIKEILNLYVVEDYVIKQSVLLGHSFTEKPNIFITKTPTAVIFKKISSDKIHLNVSENIEIPSNTLRAVQVYTDGDITVNVYVNGSVRGPEGKEYYLLPGEYEIKKGYSTLLIHNASPSSITLKKGTLLTRVRETDVGGSKVVLNSCTVTFNETRNDDILNCNEKLSDIERLKFRKLLQNYKDCFSSGLKDLGFTNLTEMVIELEDSVPIVYRPYRMPYADRILVRSMVQEMIEHGIVRESTSPYASPIVLVQKKSGDKRLCVDYRALNRKTKKEHYPLPRIEDQLDQLAGNKIFTSLDLASGYYQIPIAEESKHKTAFVTPDGQYEYNRMPFGLVNAPSVFQRTINKILLEARVKFAIVYMDDVLIPARDFDEGIRRLEEVLGLLKRGGLTLRLNKCNFFMETIDFLGYEVSAEGIRPGCRKIEAVTKFPKPRNQHEVRQFLGLSGYFRRFILHYALLAAPLTNLLKKDAKWSWDDSQDCAFSKIKAMLTNRPVLALYNHDAETQLHTDASKEGLAGILLQANSDGVFQPVSYFSRKTNADERKFHSYDLETLAVIASLNRFRVYLIGIPFKIFTDCNALRSTMIKRELIPRIARWWIQLQEYDCVIEYRPGARMSHVDALSRNPVDENTVETPTHIDVLAIQQCEDDWISTVQSADEEVKKIKDILSDPDSEQVMDIRKNYKLKNNRVFKIVGDEIKWLVPKGVRWQILKMNHDDVGHCGYDKTLSRIRKNFWFAKMRKFVKKYVTSCLECAHHKTPGGKREGELHPIDKPSIPFHTVHADHLGPFVKSKNGNCYLLILVDGFTKFVNIKPVKDTKSSTTIRLLKDHISHFGVPTRLITDKGTSFTSGAFKEFIMLYGIKHIINAVSTPRANGQVERFNRTILNALSTSSHGKDEKSWDKQIPDIQLGLNTTTHKTTQKSPSELLFGFNIKCKSENILSEIFDDTVKITSAENLKNSRDEARIKICKEQTKDAERFNSRRKVAKQYSVGDLVRVERQVPHDGQSQKLVVKYQGPYRVIKALRNDRYVIEDTPLSRKHNRRYEAIVAVDKMQPWLNFHRNLDSDSSGEGYESENN</sequence>
<accession>A0A9N9QXF5</accession>
<dbReference type="GO" id="GO:0003677">
    <property type="term" value="F:DNA binding"/>
    <property type="evidence" value="ECO:0007669"/>
    <property type="project" value="UniProtKB-KW"/>
</dbReference>
<keyword evidence="5" id="KW-0540">Nuclease</keyword>
<dbReference type="Gene3D" id="4.10.60.10">
    <property type="entry name" value="Zinc finger, CCHC-type"/>
    <property type="match status" value="1"/>
</dbReference>
<evidence type="ECO:0000256" key="7">
    <source>
        <dbReference type="ARBA" id="ARBA00022759"/>
    </source>
</evidence>
<evidence type="ECO:0000256" key="10">
    <source>
        <dbReference type="ARBA" id="ARBA00023125"/>
    </source>
</evidence>
<evidence type="ECO:0000256" key="1">
    <source>
        <dbReference type="ARBA" id="ARBA00012493"/>
    </source>
</evidence>
<dbReference type="GO" id="GO:0004519">
    <property type="term" value="F:endonuclease activity"/>
    <property type="evidence" value="ECO:0007669"/>
    <property type="project" value="UniProtKB-KW"/>
</dbReference>
<evidence type="ECO:0000256" key="6">
    <source>
        <dbReference type="ARBA" id="ARBA00022750"/>
    </source>
</evidence>
<keyword evidence="9" id="KW-0695">RNA-directed DNA polymerase</keyword>
<dbReference type="SMART" id="SM00343">
    <property type="entry name" value="ZnF_C2HC"/>
    <property type="match status" value="2"/>
</dbReference>
<dbReference type="InterPro" id="IPR050951">
    <property type="entry name" value="Retrovirus_Pol_polyprotein"/>
</dbReference>
<gene>
    <name evidence="17" type="ORF">DIATSA_LOCUS3361</name>
</gene>
<dbReference type="FunFam" id="1.10.340.70:FF:000001">
    <property type="entry name" value="Retrovirus-related Pol polyprotein from transposon gypsy-like Protein"/>
    <property type="match status" value="1"/>
</dbReference>
<evidence type="ECO:0000256" key="9">
    <source>
        <dbReference type="ARBA" id="ARBA00022918"/>
    </source>
</evidence>
<keyword evidence="6" id="KW-0064">Aspartyl protease</keyword>
<keyword evidence="11" id="KW-0511">Multifunctional enzyme</keyword>
<dbReference type="GO" id="GO:0003964">
    <property type="term" value="F:RNA-directed DNA polymerase activity"/>
    <property type="evidence" value="ECO:0007669"/>
    <property type="project" value="UniProtKB-KW"/>
</dbReference>
<proteinExistence type="predicted"/>
<keyword evidence="12" id="KW-0862">Zinc</keyword>
<dbReference type="FunFam" id="3.30.70.270:FF:000023">
    <property type="entry name" value="Pol"/>
    <property type="match status" value="1"/>
</dbReference>
<dbReference type="PROSITE" id="PS50878">
    <property type="entry name" value="RT_POL"/>
    <property type="match status" value="1"/>
</dbReference>
<dbReference type="InterPro" id="IPR036875">
    <property type="entry name" value="Znf_CCHC_sf"/>
</dbReference>
<organism evidence="17 18">
    <name type="scientific">Diatraea saccharalis</name>
    <name type="common">sugarcane borer</name>
    <dbReference type="NCBI Taxonomy" id="40085"/>
    <lineage>
        <taxon>Eukaryota</taxon>
        <taxon>Metazoa</taxon>
        <taxon>Ecdysozoa</taxon>
        <taxon>Arthropoda</taxon>
        <taxon>Hexapoda</taxon>
        <taxon>Insecta</taxon>
        <taxon>Pterygota</taxon>
        <taxon>Neoptera</taxon>
        <taxon>Endopterygota</taxon>
        <taxon>Lepidoptera</taxon>
        <taxon>Glossata</taxon>
        <taxon>Ditrysia</taxon>
        <taxon>Pyraloidea</taxon>
        <taxon>Crambidae</taxon>
        <taxon>Crambinae</taxon>
        <taxon>Diatraea</taxon>
    </lineage>
</organism>
<evidence type="ECO:0000256" key="5">
    <source>
        <dbReference type="ARBA" id="ARBA00022722"/>
    </source>
</evidence>
<dbReference type="InterPro" id="IPR000477">
    <property type="entry name" value="RT_dom"/>
</dbReference>
<evidence type="ECO:0000256" key="3">
    <source>
        <dbReference type="ARBA" id="ARBA00022679"/>
    </source>
</evidence>
<dbReference type="GO" id="GO:0008270">
    <property type="term" value="F:zinc ion binding"/>
    <property type="evidence" value="ECO:0007669"/>
    <property type="project" value="UniProtKB-KW"/>
</dbReference>
<evidence type="ECO:0000256" key="8">
    <source>
        <dbReference type="ARBA" id="ARBA00022801"/>
    </source>
</evidence>
<dbReference type="InterPro" id="IPR041577">
    <property type="entry name" value="RT_RNaseH_2"/>
</dbReference>
<dbReference type="InterPro" id="IPR036397">
    <property type="entry name" value="RNaseH_sf"/>
</dbReference>
<evidence type="ECO:0000313" key="18">
    <source>
        <dbReference type="Proteomes" id="UP001153714"/>
    </source>
</evidence>
<dbReference type="Pfam" id="PF00078">
    <property type="entry name" value="RVT_1"/>
    <property type="match status" value="1"/>
</dbReference>
<dbReference type="FunFam" id="3.30.420.10:FF:000032">
    <property type="entry name" value="Retrovirus-related Pol polyprotein from transposon 297-like Protein"/>
    <property type="match status" value="1"/>
</dbReference>